<keyword evidence="1" id="KW-1133">Transmembrane helix</keyword>
<dbReference type="Proteomes" id="UP000268857">
    <property type="component" value="Unassembled WGS sequence"/>
</dbReference>
<feature type="transmembrane region" description="Helical" evidence="1">
    <location>
        <begin position="114"/>
        <end position="137"/>
    </location>
</feature>
<dbReference type="EMBL" id="RSCJ01000037">
    <property type="protein sequence ID" value="RUR73241.1"/>
    <property type="molecule type" value="Genomic_DNA"/>
</dbReference>
<name>A0A433MY71_CHLFR</name>
<evidence type="ECO:0000313" key="3">
    <source>
        <dbReference type="Proteomes" id="UP000268857"/>
    </source>
</evidence>
<keyword evidence="1" id="KW-0812">Transmembrane</keyword>
<sequence length="142" mass="15836">MNVEIFNQFPWTPVVLLWLSYAFLGWYLSVHHIIWVVGILVVGLVLTVVGQSLSWLDRLIRYGSQILIIVLCLSASVALVATWSLFFTFVLTPLATTVLAEIELRFAGFSKRDALLLLSLIAAFGLGTGETIDLFFLPSGRY</sequence>
<protein>
    <submittedName>
        <fullName evidence="2">Uncharacterized protein</fullName>
    </submittedName>
</protein>
<keyword evidence="1" id="KW-0472">Membrane</keyword>
<dbReference type="OrthoDB" id="517819at2"/>
<accession>A0A433MY71</accession>
<organism evidence="2 3">
    <name type="scientific">Chlorogloeopsis fritschii PCC 6912</name>
    <dbReference type="NCBI Taxonomy" id="211165"/>
    <lineage>
        <taxon>Bacteria</taxon>
        <taxon>Bacillati</taxon>
        <taxon>Cyanobacteriota</taxon>
        <taxon>Cyanophyceae</taxon>
        <taxon>Nostocales</taxon>
        <taxon>Chlorogloeopsidaceae</taxon>
        <taxon>Chlorogloeopsis</taxon>
    </lineage>
</organism>
<feature type="transmembrane region" description="Helical" evidence="1">
    <location>
        <begin position="9"/>
        <end position="27"/>
    </location>
</feature>
<dbReference type="AlphaFoldDB" id="A0A433MY71"/>
<comment type="caution">
    <text evidence="2">The sequence shown here is derived from an EMBL/GenBank/DDBJ whole genome shotgun (WGS) entry which is preliminary data.</text>
</comment>
<proteinExistence type="predicted"/>
<keyword evidence="3" id="KW-1185">Reference proteome</keyword>
<evidence type="ECO:0000313" key="2">
    <source>
        <dbReference type="EMBL" id="RUR73241.1"/>
    </source>
</evidence>
<feature type="transmembrane region" description="Helical" evidence="1">
    <location>
        <begin position="33"/>
        <end position="56"/>
    </location>
</feature>
<reference evidence="2 3" key="1">
    <citation type="journal article" date="2019" name="Genome Biol. Evol.">
        <title>Day and night: Metabolic profiles and evolutionary relationships of six axenic non-marine cyanobacteria.</title>
        <authorList>
            <person name="Will S.E."/>
            <person name="Henke P."/>
            <person name="Boedeker C."/>
            <person name="Huang S."/>
            <person name="Brinkmann H."/>
            <person name="Rohde M."/>
            <person name="Jarek M."/>
            <person name="Friedl T."/>
            <person name="Seufert S."/>
            <person name="Schumacher M."/>
            <person name="Overmann J."/>
            <person name="Neumann-Schaal M."/>
            <person name="Petersen J."/>
        </authorList>
    </citation>
    <scope>NUCLEOTIDE SEQUENCE [LARGE SCALE GENOMIC DNA]</scope>
    <source>
        <strain evidence="2 3">PCC 6912</strain>
    </source>
</reference>
<feature type="transmembrane region" description="Helical" evidence="1">
    <location>
        <begin position="68"/>
        <end position="94"/>
    </location>
</feature>
<evidence type="ECO:0000256" key="1">
    <source>
        <dbReference type="SAM" id="Phobius"/>
    </source>
</evidence>
<dbReference type="RefSeq" id="WP_016872788.1">
    <property type="nucleotide sequence ID" value="NZ_AJLN01000081.1"/>
</dbReference>
<gene>
    <name evidence="2" type="ORF">PCC6912_57660</name>
</gene>